<dbReference type="GO" id="GO:0003677">
    <property type="term" value="F:DNA binding"/>
    <property type="evidence" value="ECO:0007669"/>
    <property type="project" value="TreeGrafter"/>
</dbReference>
<keyword evidence="6" id="KW-1185">Reference proteome</keyword>
<dbReference type="GO" id="GO:0006357">
    <property type="term" value="P:regulation of transcription by RNA polymerase II"/>
    <property type="evidence" value="ECO:0007669"/>
    <property type="project" value="TreeGrafter"/>
</dbReference>
<comment type="subcellular location">
    <subcellularLocation>
        <location evidence="1">Nucleus</location>
    </subcellularLocation>
</comment>
<dbReference type="AlphaFoldDB" id="A0A835VJL9"/>
<comment type="caution">
    <text evidence="5">The sequence shown here is derived from an EMBL/GenBank/DDBJ whole genome shotgun (WGS) entry which is preliminary data.</text>
</comment>
<dbReference type="GO" id="GO:0006351">
    <property type="term" value="P:DNA-templated transcription"/>
    <property type="evidence" value="ECO:0007669"/>
    <property type="project" value="InterPro"/>
</dbReference>
<evidence type="ECO:0000256" key="2">
    <source>
        <dbReference type="ARBA" id="ARBA00023242"/>
    </source>
</evidence>
<feature type="compositionally biased region" description="Polar residues" evidence="3">
    <location>
        <begin position="120"/>
        <end position="134"/>
    </location>
</feature>
<evidence type="ECO:0000313" key="6">
    <source>
        <dbReference type="Proteomes" id="UP000636800"/>
    </source>
</evidence>
<evidence type="ECO:0000256" key="3">
    <source>
        <dbReference type="SAM" id="MobiDB-lite"/>
    </source>
</evidence>
<keyword evidence="2" id="KW-0539">Nucleus</keyword>
<dbReference type="Pfam" id="PF06584">
    <property type="entry name" value="DIRP"/>
    <property type="match status" value="1"/>
</dbReference>
<dbReference type="EMBL" id="JADCNL010000001">
    <property type="protein sequence ID" value="KAG0498956.1"/>
    <property type="molecule type" value="Genomic_DNA"/>
</dbReference>
<sequence>MSDFADVIALQTSKSSKRRSQQLFFGDESSALDALQTLADLSLNILLPASTIESELSIQVKEEKGAEAMDEKPSLPESLSTNLLKETINSSEWKDKGYSTAVDGAGRKSSKPSRGFAYGLNTSENKQQIGSSNSKIKKRKPKHTIETVVPEDGKRSTTKVKRVCQIPVPKHGKSSKLQEGHPTASDLERVMTNAPEAAAACSAGNDQILYTKVRNRRKSNLQEALAGCRLGHIPRLTRVEWGVIRSSLGKPRRLSYQFLKQEREKLEQYRESVRSHYSELRVGARDGLPTDLSRPLSVGQRVFACHPRSREVHDGSVLTVDRNRCRVQFDRPELGVEFVMVGSSRSELDYFLMMEDEQKEIKLRDSMKFSLAESLDVAEETSHADSYNYPMNTLMIQAKGDTLDAILQAKAAVNDVAVAAQHAMYNQPFTLAQIQA</sequence>
<feature type="domain" description="DIRP" evidence="4">
    <location>
        <begin position="206"/>
        <end position="308"/>
    </location>
</feature>
<gene>
    <name evidence="5" type="ORF">HPP92_003647</name>
</gene>
<dbReference type="GO" id="GO:0051726">
    <property type="term" value="P:regulation of cell cycle"/>
    <property type="evidence" value="ECO:0007669"/>
    <property type="project" value="TreeGrafter"/>
</dbReference>
<evidence type="ECO:0000259" key="4">
    <source>
        <dbReference type="SMART" id="SM01135"/>
    </source>
</evidence>
<evidence type="ECO:0000256" key="1">
    <source>
        <dbReference type="ARBA" id="ARBA00004123"/>
    </source>
</evidence>
<dbReference type="OrthoDB" id="5835829at2759"/>
<dbReference type="GO" id="GO:0005654">
    <property type="term" value="C:nucleoplasm"/>
    <property type="evidence" value="ECO:0007669"/>
    <property type="project" value="TreeGrafter"/>
</dbReference>
<organism evidence="5 6">
    <name type="scientific">Vanilla planifolia</name>
    <name type="common">Vanilla</name>
    <dbReference type="NCBI Taxonomy" id="51239"/>
    <lineage>
        <taxon>Eukaryota</taxon>
        <taxon>Viridiplantae</taxon>
        <taxon>Streptophyta</taxon>
        <taxon>Embryophyta</taxon>
        <taxon>Tracheophyta</taxon>
        <taxon>Spermatophyta</taxon>
        <taxon>Magnoliopsida</taxon>
        <taxon>Liliopsida</taxon>
        <taxon>Asparagales</taxon>
        <taxon>Orchidaceae</taxon>
        <taxon>Vanilloideae</taxon>
        <taxon>Vanilleae</taxon>
        <taxon>Vanilla</taxon>
    </lineage>
</organism>
<protein>
    <recommendedName>
        <fullName evidence="4">DIRP domain-containing protein</fullName>
    </recommendedName>
</protein>
<dbReference type="InterPro" id="IPR010561">
    <property type="entry name" value="LIN-9/ALY1"/>
</dbReference>
<dbReference type="SMART" id="SM01135">
    <property type="entry name" value="DIRP"/>
    <property type="match status" value="1"/>
</dbReference>
<dbReference type="GO" id="GO:0017053">
    <property type="term" value="C:transcription repressor complex"/>
    <property type="evidence" value="ECO:0007669"/>
    <property type="project" value="InterPro"/>
</dbReference>
<dbReference type="InterPro" id="IPR033471">
    <property type="entry name" value="DIRP"/>
</dbReference>
<dbReference type="PANTHER" id="PTHR21689">
    <property type="entry name" value="LIN-9"/>
    <property type="match status" value="1"/>
</dbReference>
<feature type="region of interest" description="Disordered" evidence="3">
    <location>
        <begin position="96"/>
        <end position="159"/>
    </location>
</feature>
<dbReference type="Proteomes" id="UP000636800">
    <property type="component" value="Chromosome 1"/>
</dbReference>
<reference evidence="5 6" key="1">
    <citation type="journal article" date="2020" name="Nat. Food">
        <title>A phased Vanilla planifolia genome enables genetic improvement of flavour and production.</title>
        <authorList>
            <person name="Hasing T."/>
            <person name="Tang H."/>
            <person name="Brym M."/>
            <person name="Khazi F."/>
            <person name="Huang T."/>
            <person name="Chambers A.H."/>
        </authorList>
    </citation>
    <scope>NUCLEOTIDE SEQUENCE [LARGE SCALE GENOMIC DNA]</scope>
    <source>
        <tissue evidence="5">Leaf</tissue>
    </source>
</reference>
<dbReference type="PANTHER" id="PTHR21689:SF2">
    <property type="entry name" value="PROTEIN LIN-9 HOMOLOG"/>
    <property type="match status" value="1"/>
</dbReference>
<evidence type="ECO:0000313" key="5">
    <source>
        <dbReference type="EMBL" id="KAG0498956.1"/>
    </source>
</evidence>
<proteinExistence type="predicted"/>
<name>A0A835VJL9_VANPL</name>
<accession>A0A835VJL9</accession>